<sequence length="132" mass="14663">MLDTAFRTCPGTSFSNVPALLLRRPAPFGRHVSTALECPELLLERPGTVLVTSACFCLERSGFFRMSSTYFQNVPACFLERPSTALLVTSRTASETSSTALELSRQSFSRTRHCFLECPGTALERPRSTFFL</sequence>
<proteinExistence type="predicted"/>
<protein>
    <submittedName>
        <fullName evidence="1">Uncharacterized protein</fullName>
    </submittedName>
</protein>
<comment type="caution">
    <text evidence="1">The sequence shown here is derived from an EMBL/GenBank/DDBJ whole genome shotgun (WGS) entry which is preliminary data.</text>
</comment>
<reference evidence="1 2" key="1">
    <citation type="journal article" date="2019" name="Sci. Rep.">
        <title>Orb-weaving spider Araneus ventricosus genome elucidates the spidroin gene catalogue.</title>
        <authorList>
            <person name="Kono N."/>
            <person name="Nakamura H."/>
            <person name="Ohtoshi R."/>
            <person name="Moran D.A.P."/>
            <person name="Shinohara A."/>
            <person name="Yoshida Y."/>
            <person name="Fujiwara M."/>
            <person name="Mori M."/>
            <person name="Tomita M."/>
            <person name="Arakawa K."/>
        </authorList>
    </citation>
    <scope>NUCLEOTIDE SEQUENCE [LARGE SCALE GENOMIC DNA]</scope>
</reference>
<name>A0A4Y2SD63_ARAVE</name>
<evidence type="ECO:0000313" key="2">
    <source>
        <dbReference type="Proteomes" id="UP000499080"/>
    </source>
</evidence>
<evidence type="ECO:0000313" key="1">
    <source>
        <dbReference type="EMBL" id="GBN86174.1"/>
    </source>
</evidence>
<keyword evidence="2" id="KW-1185">Reference proteome</keyword>
<organism evidence="1 2">
    <name type="scientific">Araneus ventricosus</name>
    <name type="common">Orbweaver spider</name>
    <name type="synonym">Epeira ventricosa</name>
    <dbReference type="NCBI Taxonomy" id="182803"/>
    <lineage>
        <taxon>Eukaryota</taxon>
        <taxon>Metazoa</taxon>
        <taxon>Ecdysozoa</taxon>
        <taxon>Arthropoda</taxon>
        <taxon>Chelicerata</taxon>
        <taxon>Arachnida</taxon>
        <taxon>Araneae</taxon>
        <taxon>Araneomorphae</taxon>
        <taxon>Entelegynae</taxon>
        <taxon>Araneoidea</taxon>
        <taxon>Araneidae</taxon>
        <taxon>Araneus</taxon>
    </lineage>
</organism>
<accession>A0A4Y2SD63</accession>
<dbReference type="AlphaFoldDB" id="A0A4Y2SD63"/>
<dbReference type="Proteomes" id="UP000499080">
    <property type="component" value="Unassembled WGS sequence"/>
</dbReference>
<dbReference type="EMBL" id="BGPR01021156">
    <property type="protein sequence ID" value="GBN86174.1"/>
    <property type="molecule type" value="Genomic_DNA"/>
</dbReference>
<gene>
    <name evidence="1" type="ORF">AVEN_220383_1</name>
</gene>